<feature type="signal peptide" evidence="2">
    <location>
        <begin position="1"/>
        <end position="25"/>
    </location>
</feature>
<proteinExistence type="predicted"/>
<evidence type="ECO:0000313" key="4">
    <source>
        <dbReference type="Proteomes" id="UP000076871"/>
    </source>
</evidence>
<dbReference type="Proteomes" id="UP000076871">
    <property type="component" value="Unassembled WGS sequence"/>
</dbReference>
<protein>
    <submittedName>
        <fullName evidence="3">Uncharacterized protein</fullName>
    </submittedName>
</protein>
<dbReference type="GeneID" id="63831234"/>
<dbReference type="OrthoDB" id="10616283at2759"/>
<name>A0A165GA21_9APHY</name>
<feature type="region of interest" description="Disordered" evidence="1">
    <location>
        <begin position="185"/>
        <end position="206"/>
    </location>
</feature>
<evidence type="ECO:0000313" key="3">
    <source>
        <dbReference type="EMBL" id="KZT10049.1"/>
    </source>
</evidence>
<dbReference type="InParanoid" id="A0A165GA21"/>
<sequence>MRNISWVWSTVFNLAFSYMFLDACAETPASSPVVRSDTLYDDRQPDSIQMLSWGSMLPQLASVTHVRFHAGYDWNALHLNVHMDSLRFVALAADNASFPERVIFAMVLLMRRQDIQMIVLVLPPSNDFATWTHRVTDTKWYHDNLFVVPLLGRTDEPRAEWEDDINEREDIWQRARRFREAVENGNRNEIEKMCTPDTGGSDDGSD</sequence>
<feature type="compositionally biased region" description="Basic and acidic residues" evidence="1">
    <location>
        <begin position="185"/>
        <end position="194"/>
    </location>
</feature>
<dbReference type="AlphaFoldDB" id="A0A165GA21"/>
<dbReference type="EMBL" id="KV427610">
    <property type="protein sequence ID" value="KZT10049.1"/>
    <property type="molecule type" value="Genomic_DNA"/>
</dbReference>
<gene>
    <name evidence="3" type="ORF">LAESUDRAFT_810334</name>
</gene>
<keyword evidence="2" id="KW-0732">Signal</keyword>
<feature type="chain" id="PRO_5007858106" evidence="2">
    <location>
        <begin position="26"/>
        <end position="206"/>
    </location>
</feature>
<reference evidence="3 4" key="1">
    <citation type="journal article" date="2016" name="Mol. Biol. Evol.">
        <title>Comparative Genomics of Early-Diverging Mushroom-Forming Fungi Provides Insights into the Origins of Lignocellulose Decay Capabilities.</title>
        <authorList>
            <person name="Nagy L.G."/>
            <person name="Riley R."/>
            <person name="Tritt A."/>
            <person name="Adam C."/>
            <person name="Daum C."/>
            <person name="Floudas D."/>
            <person name="Sun H."/>
            <person name="Yadav J.S."/>
            <person name="Pangilinan J."/>
            <person name="Larsson K.H."/>
            <person name="Matsuura K."/>
            <person name="Barry K."/>
            <person name="Labutti K."/>
            <person name="Kuo R."/>
            <person name="Ohm R.A."/>
            <person name="Bhattacharya S.S."/>
            <person name="Shirouzu T."/>
            <person name="Yoshinaga Y."/>
            <person name="Martin F.M."/>
            <person name="Grigoriev I.V."/>
            <person name="Hibbett D.S."/>
        </authorList>
    </citation>
    <scope>NUCLEOTIDE SEQUENCE [LARGE SCALE GENOMIC DNA]</scope>
    <source>
        <strain evidence="3 4">93-53</strain>
    </source>
</reference>
<keyword evidence="4" id="KW-1185">Reference proteome</keyword>
<evidence type="ECO:0000256" key="1">
    <source>
        <dbReference type="SAM" id="MobiDB-lite"/>
    </source>
</evidence>
<organism evidence="3 4">
    <name type="scientific">Laetiporus sulphureus 93-53</name>
    <dbReference type="NCBI Taxonomy" id="1314785"/>
    <lineage>
        <taxon>Eukaryota</taxon>
        <taxon>Fungi</taxon>
        <taxon>Dikarya</taxon>
        <taxon>Basidiomycota</taxon>
        <taxon>Agaricomycotina</taxon>
        <taxon>Agaricomycetes</taxon>
        <taxon>Polyporales</taxon>
        <taxon>Laetiporus</taxon>
    </lineage>
</organism>
<dbReference type="RefSeq" id="XP_040767789.1">
    <property type="nucleotide sequence ID" value="XM_040914206.1"/>
</dbReference>
<evidence type="ECO:0000256" key="2">
    <source>
        <dbReference type="SAM" id="SignalP"/>
    </source>
</evidence>
<accession>A0A165GA21</accession>